<comment type="similarity">
    <text evidence="1">Belongs to the FAH family.</text>
</comment>
<dbReference type="InterPro" id="IPR051121">
    <property type="entry name" value="FAH"/>
</dbReference>
<dbReference type="Gene3D" id="3.90.850.10">
    <property type="entry name" value="Fumarylacetoacetase-like, C-terminal domain"/>
    <property type="match status" value="1"/>
</dbReference>
<dbReference type="PANTHER" id="PTHR42796">
    <property type="entry name" value="FUMARYLACETOACETATE HYDROLASE DOMAIN-CONTAINING PROTEIN 2A-RELATED"/>
    <property type="match status" value="1"/>
</dbReference>
<comment type="caution">
    <text evidence="5">The sequence shown here is derived from an EMBL/GenBank/DDBJ whole genome shotgun (WGS) entry which is preliminary data.</text>
</comment>
<evidence type="ECO:0000256" key="1">
    <source>
        <dbReference type="ARBA" id="ARBA00010211"/>
    </source>
</evidence>
<feature type="domain" description="Fumarylacetoacetase-like C-terminal" evidence="3">
    <location>
        <begin position="71"/>
        <end position="253"/>
    </location>
</feature>
<gene>
    <name evidence="5" type="ORF">EII11_09040</name>
</gene>
<evidence type="ECO:0000259" key="3">
    <source>
        <dbReference type="Pfam" id="PF01557"/>
    </source>
</evidence>
<evidence type="ECO:0000256" key="2">
    <source>
        <dbReference type="ARBA" id="ARBA00022723"/>
    </source>
</evidence>
<name>A0A3P1SCA7_9ACTO</name>
<dbReference type="OrthoDB" id="9805307at2"/>
<organism evidence="5 6">
    <name type="scientific">Schaalia canis</name>
    <dbReference type="NCBI Taxonomy" id="100469"/>
    <lineage>
        <taxon>Bacteria</taxon>
        <taxon>Bacillati</taxon>
        <taxon>Actinomycetota</taxon>
        <taxon>Actinomycetes</taxon>
        <taxon>Actinomycetales</taxon>
        <taxon>Actinomycetaceae</taxon>
        <taxon>Schaalia</taxon>
    </lineage>
</organism>
<dbReference type="EMBL" id="RQZF01000011">
    <property type="protein sequence ID" value="RRC94696.1"/>
    <property type="molecule type" value="Genomic_DNA"/>
</dbReference>
<protein>
    <submittedName>
        <fullName evidence="5">DUF2437 domain-containing protein</fullName>
    </submittedName>
</protein>
<evidence type="ECO:0000259" key="4">
    <source>
        <dbReference type="Pfam" id="PF10370"/>
    </source>
</evidence>
<proteinExistence type="inferred from homology"/>
<keyword evidence="2" id="KW-0479">Metal-binding</keyword>
<sequence length="256" mass="27004">MRIVRFSAGDTPQYGALEEGSSRIVVLKGDPLFQEVEPSGQILELDEVRLLSPVIPRSKVVGVANAGAAEGAVGAHGEDFPHVFLKPNTSVIGPGDPIILPSWSEKVVAEAEIGIVIKTLAKDVPLDKVDDVILGYVCANDATAGDALGQGPWSRGKGFDTSTPLGPWILVDPDFDPDNIDISISVNGELYDQGTNARMRLRAKEVVSRVSHMFTLLPGDVIVTGTALQAPVLQSGDEVAITIGGIGTLSNPVHRL</sequence>
<feature type="domain" description="Rv2993c-like N-terminal" evidence="4">
    <location>
        <begin position="1"/>
        <end position="53"/>
    </location>
</feature>
<dbReference type="Pfam" id="PF01557">
    <property type="entry name" value="FAA_hydrolase"/>
    <property type="match status" value="1"/>
</dbReference>
<dbReference type="GO" id="GO:0044281">
    <property type="term" value="P:small molecule metabolic process"/>
    <property type="evidence" value="ECO:0007669"/>
    <property type="project" value="UniProtKB-ARBA"/>
</dbReference>
<dbReference type="InterPro" id="IPR036663">
    <property type="entry name" value="Fumarylacetoacetase_C_sf"/>
</dbReference>
<dbReference type="Pfam" id="PF10370">
    <property type="entry name" value="Rv2993c-like_N"/>
    <property type="match status" value="1"/>
</dbReference>
<dbReference type="AlphaFoldDB" id="A0A3P1SCA7"/>
<dbReference type="InterPro" id="IPR011234">
    <property type="entry name" value="Fumarylacetoacetase-like_C"/>
</dbReference>
<dbReference type="Gene3D" id="2.30.30.370">
    <property type="entry name" value="FAH"/>
    <property type="match status" value="1"/>
</dbReference>
<dbReference type="PANTHER" id="PTHR42796:SF4">
    <property type="entry name" value="FUMARYLACETOACETATE HYDROLASE DOMAIN-CONTAINING PROTEIN 2A"/>
    <property type="match status" value="1"/>
</dbReference>
<evidence type="ECO:0000313" key="6">
    <source>
        <dbReference type="Proteomes" id="UP000280444"/>
    </source>
</evidence>
<dbReference type="InterPro" id="IPR018833">
    <property type="entry name" value="Rv2993c-like_N"/>
</dbReference>
<dbReference type="Proteomes" id="UP000280444">
    <property type="component" value="Unassembled WGS sequence"/>
</dbReference>
<dbReference type="GO" id="GO:0046872">
    <property type="term" value="F:metal ion binding"/>
    <property type="evidence" value="ECO:0007669"/>
    <property type="project" value="UniProtKB-KW"/>
</dbReference>
<accession>A0A3P1SCA7</accession>
<keyword evidence="6" id="KW-1185">Reference proteome</keyword>
<dbReference type="GO" id="GO:0003824">
    <property type="term" value="F:catalytic activity"/>
    <property type="evidence" value="ECO:0007669"/>
    <property type="project" value="InterPro"/>
</dbReference>
<reference evidence="5 6" key="1">
    <citation type="submission" date="2018-11" db="EMBL/GenBank/DDBJ databases">
        <title>Genomes From Bacteria Associated with the Canine Oral Cavity: a Test Case for Automated Genome-Based Taxonomic Assignment.</title>
        <authorList>
            <person name="Coil D.A."/>
            <person name="Jospin G."/>
            <person name="Darling A.E."/>
            <person name="Wallis C."/>
            <person name="Davis I.J."/>
            <person name="Harris S."/>
            <person name="Eisen J.A."/>
            <person name="Holcombe L.J."/>
            <person name="O'Flynn C."/>
        </authorList>
    </citation>
    <scope>NUCLEOTIDE SEQUENCE [LARGE SCALE GENOMIC DNA]</scope>
    <source>
        <strain evidence="5 6">OH770</strain>
    </source>
</reference>
<evidence type="ECO:0000313" key="5">
    <source>
        <dbReference type="EMBL" id="RRC94696.1"/>
    </source>
</evidence>
<dbReference type="RefSeq" id="WP_124871819.1">
    <property type="nucleotide sequence ID" value="NZ_RQZF01000011.1"/>
</dbReference>
<dbReference type="SUPFAM" id="SSF56529">
    <property type="entry name" value="FAH"/>
    <property type="match status" value="1"/>
</dbReference>